<dbReference type="AlphaFoldDB" id="A0A5C3PIU7"/>
<evidence type="ECO:0000313" key="3">
    <source>
        <dbReference type="EMBL" id="TFK89715.1"/>
    </source>
</evidence>
<feature type="compositionally biased region" description="Polar residues" evidence="1">
    <location>
        <begin position="1"/>
        <end position="16"/>
    </location>
</feature>
<dbReference type="Proteomes" id="UP000308197">
    <property type="component" value="Unassembled WGS sequence"/>
</dbReference>
<gene>
    <name evidence="3" type="ORF">K466DRAFT_597539</name>
</gene>
<reference evidence="3 4" key="1">
    <citation type="journal article" date="2019" name="Nat. Ecol. Evol.">
        <title>Megaphylogeny resolves global patterns of mushroom evolution.</title>
        <authorList>
            <person name="Varga T."/>
            <person name="Krizsan K."/>
            <person name="Foldi C."/>
            <person name="Dima B."/>
            <person name="Sanchez-Garcia M."/>
            <person name="Sanchez-Ramirez S."/>
            <person name="Szollosi G.J."/>
            <person name="Szarkandi J.G."/>
            <person name="Papp V."/>
            <person name="Albert L."/>
            <person name="Andreopoulos W."/>
            <person name="Angelini C."/>
            <person name="Antonin V."/>
            <person name="Barry K.W."/>
            <person name="Bougher N.L."/>
            <person name="Buchanan P."/>
            <person name="Buyck B."/>
            <person name="Bense V."/>
            <person name="Catcheside P."/>
            <person name="Chovatia M."/>
            <person name="Cooper J."/>
            <person name="Damon W."/>
            <person name="Desjardin D."/>
            <person name="Finy P."/>
            <person name="Geml J."/>
            <person name="Haridas S."/>
            <person name="Hughes K."/>
            <person name="Justo A."/>
            <person name="Karasinski D."/>
            <person name="Kautmanova I."/>
            <person name="Kiss B."/>
            <person name="Kocsube S."/>
            <person name="Kotiranta H."/>
            <person name="LaButti K.M."/>
            <person name="Lechner B.E."/>
            <person name="Liimatainen K."/>
            <person name="Lipzen A."/>
            <person name="Lukacs Z."/>
            <person name="Mihaltcheva S."/>
            <person name="Morgado L.N."/>
            <person name="Niskanen T."/>
            <person name="Noordeloos M.E."/>
            <person name="Ohm R.A."/>
            <person name="Ortiz-Santana B."/>
            <person name="Ovrebo C."/>
            <person name="Racz N."/>
            <person name="Riley R."/>
            <person name="Savchenko A."/>
            <person name="Shiryaev A."/>
            <person name="Soop K."/>
            <person name="Spirin V."/>
            <person name="Szebenyi C."/>
            <person name="Tomsovsky M."/>
            <person name="Tulloss R.E."/>
            <person name="Uehling J."/>
            <person name="Grigoriev I.V."/>
            <person name="Vagvolgyi C."/>
            <person name="Papp T."/>
            <person name="Martin F.M."/>
            <person name="Miettinen O."/>
            <person name="Hibbett D.S."/>
            <person name="Nagy L.G."/>
        </authorList>
    </citation>
    <scope>NUCLEOTIDE SEQUENCE [LARGE SCALE GENOMIC DNA]</scope>
    <source>
        <strain evidence="3 4">HHB13444</strain>
    </source>
</reference>
<dbReference type="SUPFAM" id="SSF56112">
    <property type="entry name" value="Protein kinase-like (PK-like)"/>
    <property type="match status" value="1"/>
</dbReference>
<dbReference type="PANTHER" id="PTHR38248">
    <property type="entry name" value="FUNK1 6"/>
    <property type="match status" value="1"/>
</dbReference>
<dbReference type="PANTHER" id="PTHR38248:SF2">
    <property type="entry name" value="FUNK1 11"/>
    <property type="match status" value="1"/>
</dbReference>
<proteinExistence type="predicted"/>
<name>A0A5C3PIU7_9APHY</name>
<dbReference type="InterPro" id="IPR040976">
    <property type="entry name" value="Pkinase_fungal"/>
</dbReference>
<accession>A0A5C3PIU7</accession>
<dbReference type="STRING" id="1314778.A0A5C3PIU7"/>
<feature type="region of interest" description="Disordered" evidence="1">
    <location>
        <begin position="889"/>
        <end position="936"/>
    </location>
</feature>
<dbReference type="Pfam" id="PF17667">
    <property type="entry name" value="Pkinase_fungal"/>
    <property type="match status" value="1"/>
</dbReference>
<evidence type="ECO:0000259" key="2">
    <source>
        <dbReference type="Pfam" id="PF17667"/>
    </source>
</evidence>
<sequence length="936" mass="105042">MEDNTMQLTGQGSGALNTPIARTENSSQVFGFDPKAAEDKYKRLARDAYRYMLGVMPVSQFLDAFMSRERIMNAHPMPSAVERFHDVRAEHDVNDEDEMYPLLLDALNSKPTLCPGFEFVNTSSRADTSHGVIGSSKPDISCFSSSHLEQLEGSDKDRARMGFAQFFIEVKRSVEYDPFVDPPSGATKEVRDAWEFILQNTPRNFKELAKEILGQNIAYATEIFARQHRHCCFSICLHGLWARFIRWDRAGAIVSEHFHIHSRRNHLAMFLWCYSHMTDSERGYDLTVAPATEVEQKLFYSAVEAHVRSQCPELKSVALEEAVADHVQEGVVSAMVVPTTGNDSRVEYRRFLVSRPIVYPLSPTGRATRGYWAFDTANTSMVFLKDTWRYEVGVTGPDVEGATLEKLNRADVTCVPPVQCHGDVPLVEYDPSSRPDADDAILRETGSFQVTITQNFVTVDWVCGRRRDVSLPAREIAMHTHYRLTLGIVGYSLLHFRGTSELLHATYDILWALRDTRDKVYLFHRDVTPANIILLRDPELGQDAPRRGYLVDWDNAHPIDWVSLGSQPHARSVTWQFQSAYILSGDRPAVEDDMESVFWVVLYCSLIWLAHTGQDTETLARTVSFIFDFACNVPLNDSHPVGGGGKLMLLDRRLKLESFRWNSPLDEWMREVTTALQLYASDEDPTLWEHENLCQYWETFLRKHRDALPLADRSYEVPDVLKKMASRVTDMLPYEATCSEGAISNTATGSKRKAIDQIAPSTETHPKRPNLKADWVQSFLEIAHSPSLLETPLDYSSDQMLTSADGSTTLLELWAAYETPGTTSPGDRSGLTVESDYIEHERHPLTSLRIAHASSLATDLFGTVDSPQHTSTSAADSEPMLTSIIEQSMRPEGDGSSQGPSAVFEATDGRALPARARSASGTGALGIPVKRRDLIP</sequence>
<feature type="region of interest" description="Disordered" evidence="1">
    <location>
        <begin position="1"/>
        <end position="20"/>
    </location>
</feature>
<dbReference type="InParanoid" id="A0A5C3PIU7"/>
<evidence type="ECO:0000313" key="4">
    <source>
        <dbReference type="Proteomes" id="UP000308197"/>
    </source>
</evidence>
<evidence type="ECO:0000256" key="1">
    <source>
        <dbReference type="SAM" id="MobiDB-lite"/>
    </source>
</evidence>
<protein>
    <recommendedName>
        <fullName evidence="2">Fungal-type protein kinase domain-containing protein</fullName>
    </recommendedName>
</protein>
<dbReference type="EMBL" id="ML211067">
    <property type="protein sequence ID" value="TFK89715.1"/>
    <property type="molecule type" value="Genomic_DNA"/>
</dbReference>
<organism evidence="3 4">
    <name type="scientific">Polyporus arcularius HHB13444</name>
    <dbReference type="NCBI Taxonomy" id="1314778"/>
    <lineage>
        <taxon>Eukaryota</taxon>
        <taxon>Fungi</taxon>
        <taxon>Dikarya</taxon>
        <taxon>Basidiomycota</taxon>
        <taxon>Agaricomycotina</taxon>
        <taxon>Agaricomycetes</taxon>
        <taxon>Polyporales</taxon>
        <taxon>Polyporaceae</taxon>
        <taxon>Polyporus</taxon>
    </lineage>
</organism>
<feature type="domain" description="Fungal-type protein kinase" evidence="2">
    <location>
        <begin position="209"/>
        <end position="603"/>
    </location>
</feature>
<keyword evidence="4" id="KW-1185">Reference proteome</keyword>
<dbReference type="InterPro" id="IPR011009">
    <property type="entry name" value="Kinase-like_dom_sf"/>
</dbReference>